<dbReference type="EMBL" id="CP061173">
    <property type="protein sequence ID" value="QNR70371.1"/>
    <property type="molecule type" value="Genomic_DNA"/>
</dbReference>
<reference evidence="1 2" key="1">
    <citation type="submission" date="2020-09" db="EMBL/GenBank/DDBJ databases">
        <title>Characterization of Paenibacillus peoriae strain ZF390 with broad-spectrum antimicrobial activity as a potential biocontrol agent.</title>
        <authorList>
            <person name="Li L."/>
            <person name="Zhao Y."/>
            <person name="Li B."/>
            <person name="Xie X."/>
        </authorList>
    </citation>
    <scope>NUCLEOTIDE SEQUENCE [LARGE SCALE GENOMIC DNA]</scope>
    <source>
        <strain evidence="1 2">ZF390</strain>
        <plasmid evidence="1 2">pPlas1</plasmid>
    </source>
</reference>
<geneLocation type="plasmid" evidence="1 2">
    <name>pPlas1</name>
</geneLocation>
<accession>A0A7H0YH13</accession>
<dbReference type="RefSeq" id="WP_190299678.1">
    <property type="nucleotide sequence ID" value="NZ_CP061173.1"/>
</dbReference>
<name>A0A7H0YH13_9BACL</name>
<keyword evidence="1" id="KW-0614">Plasmid</keyword>
<organism evidence="1 2">
    <name type="scientific">Paenibacillus peoriae</name>
    <dbReference type="NCBI Taxonomy" id="59893"/>
    <lineage>
        <taxon>Bacteria</taxon>
        <taxon>Bacillati</taxon>
        <taxon>Bacillota</taxon>
        <taxon>Bacilli</taxon>
        <taxon>Bacillales</taxon>
        <taxon>Paenibacillaceae</taxon>
        <taxon>Paenibacillus</taxon>
    </lineage>
</organism>
<proteinExistence type="predicted"/>
<dbReference type="AlphaFoldDB" id="A0A7H0YH13"/>
<protein>
    <submittedName>
        <fullName evidence="1">Uncharacterized protein</fullName>
    </submittedName>
</protein>
<sequence>MDELAIDFLEGKVLRGEQELMTLEELLFLLHSAKQYNDMFPIAESEAFVGELRERIGTGFTREQMEEHKAMIKEFIGGSADD</sequence>
<evidence type="ECO:0000313" key="1">
    <source>
        <dbReference type="EMBL" id="QNR70371.1"/>
    </source>
</evidence>
<gene>
    <name evidence="1" type="ORF">IAQ67_28870</name>
</gene>
<evidence type="ECO:0000313" key="2">
    <source>
        <dbReference type="Proteomes" id="UP000516384"/>
    </source>
</evidence>
<dbReference type="Proteomes" id="UP000516384">
    <property type="component" value="Plasmid pPlas1"/>
</dbReference>